<gene>
    <name evidence="1" type="ORF">PsYK624_129430</name>
</gene>
<dbReference type="AlphaFoldDB" id="A0A9P3GK76"/>
<protein>
    <submittedName>
        <fullName evidence="1">Uncharacterized protein</fullName>
    </submittedName>
</protein>
<accession>A0A9P3GK76</accession>
<reference evidence="1 2" key="1">
    <citation type="submission" date="2021-08" db="EMBL/GenBank/DDBJ databases">
        <title>Draft Genome Sequence of Phanerochaete sordida strain YK-624.</title>
        <authorList>
            <person name="Mori T."/>
            <person name="Dohra H."/>
            <person name="Suzuki T."/>
            <person name="Kawagishi H."/>
            <person name="Hirai H."/>
        </authorList>
    </citation>
    <scope>NUCLEOTIDE SEQUENCE [LARGE SCALE GENOMIC DNA]</scope>
    <source>
        <strain evidence="1 2">YK-624</strain>
    </source>
</reference>
<proteinExistence type="predicted"/>
<dbReference type="OrthoDB" id="3270129at2759"/>
<sequence>MSFIRWNGAFVRDMWAGVPVVSKDPTDLSGLRGEDVVPETLNDILTWAYVEKVEGTHKYLVLYEPSDPTATACQVTIRLQGYVFACQLSALGDWDRTETGAARAEQTLTLHAGGQKEPYMAQLQTVNNLFELIRRSVDARSSPGAKDRLLLLQRRVFDKNTSSDAVTLPAMPGESRRADAAKIKHAWTPKRAIEIAVQREDNKIVLANRLLVRRGDFVDVTATFDVFTLVRDRRRELRVYMSMQRIIRLKEQAWVSEPKEIKAGTSAPPAKSVPVKETFAIDDVEGMMDQS</sequence>
<comment type="caution">
    <text evidence="1">The sequence shown here is derived from an EMBL/GenBank/DDBJ whole genome shotgun (WGS) entry which is preliminary data.</text>
</comment>
<name>A0A9P3GK76_9APHY</name>
<organism evidence="1 2">
    <name type="scientific">Phanerochaete sordida</name>
    <dbReference type="NCBI Taxonomy" id="48140"/>
    <lineage>
        <taxon>Eukaryota</taxon>
        <taxon>Fungi</taxon>
        <taxon>Dikarya</taxon>
        <taxon>Basidiomycota</taxon>
        <taxon>Agaricomycotina</taxon>
        <taxon>Agaricomycetes</taxon>
        <taxon>Polyporales</taxon>
        <taxon>Phanerochaetaceae</taxon>
        <taxon>Phanerochaete</taxon>
    </lineage>
</organism>
<dbReference type="Proteomes" id="UP000703269">
    <property type="component" value="Unassembled WGS sequence"/>
</dbReference>
<evidence type="ECO:0000313" key="2">
    <source>
        <dbReference type="Proteomes" id="UP000703269"/>
    </source>
</evidence>
<dbReference type="EMBL" id="BPQB01000063">
    <property type="protein sequence ID" value="GJE96737.1"/>
    <property type="molecule type" value="Genomic_DNA"/>
</dbReference>
<evidence type="ECO:0000313" key="1">
    <source>
        <dbReference type="EMBL" id="GJE96737.1"/>
    </source>
</evidence>
<keyword evidence="2" id="KW-1185">Reference proteome</keyword>